<dbReference type="Pfam" id="PF13505">
    <property type="entry name" value="OMP_b-brl"/>
    <property type="match status" value="1"/>
</dbReference>
<dbReference type="STRING" id="692418.SAMN04488029_3223"/>
<proteinExistence type="predicted"/>
<dbReference type="Proteomes" id="UP000192472">
    <property type="component" value="Unassembled WGS sequence"/>
</dbReference>
<dbReference type="EMBL" id="FWYF01000003">
    <property type="protein sequence ID" value="SMD37071.1"/>
    <property type="molecule type" value="Genomic_DNA"/>
</dbReference>
<keyword evidence="1" id="KW-0732">Signal</keyword>
<name>A0A1W2GKH3_REIFA</name>
<dbReference type="RefSeq" id="WP_084373849.1">
    <property type="nucleotide sequence ID" value="NZ_FWYF01000003.1"/>
</dbReference>
<dbReference type="InterPro" id="IPR027385">
    <property type="entry name" value="Beta-barrel_OMP"/>
</dbReference>
<dbReference type="SUPFAM" id="SSF56925">
    <property type="entry name" value="OMPA-like"/>
    <property type="match status" value="1"/>
</dbReference>
<dbReference type="OrthoDB" id="1122114at2"/>
<evidence type="ECO:0000313" key="4">
    <source>
        <dbReference type="Proteomes" id="UP000192472"/>
    </source>
</evidence>
<accession>A0A1W2GKH3</accession>
<sequence length="188" mass="20824">MKFKRYTLISLVLITISLETVEAQEKGTFRVNGGLTYGSKFGVEEDFSDSKGALGFNLGAEYLVGEDIGLALGYSQYAKQNATFSEDGFTIDAEVWVSTIDFDLRYYFLSDAVQVYGLLGYSNVKVTAEISLFGFTEKDSETDNAFNLGMGAMFPLSEKVAINTQAKWHKMSEEGHFVANLGIMFQLN</sequence>
<dbReference type="AlphaFoldDB" id="A0A1W2GKH3"/>
<dbReference type="InterPro" id="IPR011250">
    <property type="entry name" value="OMP/PagP_B-barrel"/>
</dbReference>
<protein>
    <submittedName>
        <fullName evidence="3">Opacity protein</fullName>
    </submittedName>
</protein>
<evidence type="ECO:0000313" key="3">
    <source>
        <dbReference type="EMBL" id="SMD37071.1"/>
    </source>
</evidence>
<reference evidence="3 4" key="1">
    <citation type="submission" date="2017-04" db="EMBL/GenBank/DDBJ databases">
        <authorList>
            <person name="Afonso C.L."/>
            <person name="Miller P.J."/>
            <person name="Scott M.A."/>
            <person name="Spackman E."/>
            <person name="Goraichik I."/>
            <person name="Dimitrov K.M."/>
            <person name="Suarez D.L."/>
            <person name="Swayne D.E."/>
        </authorList>
    </citation>
    <scope>NUCLEOTIDE SEQUENCE [LARGE SCALE GENOMIC DNA]</scope>
    <source>
        <strain evidence="3 4">DSM 26133</strain>
    </source>
</reference>
<keyword evidence="4" id="KW-1185">Reference proteome</keyword>
<dbReference type="Gene3D" id="2.40.160.20">
    <property type="match status" value="1"/>
</dbReference>
<organism evidence="3 4">
    <name type="scientific">Reichenbachiella faecimaris</name>
    <dbReference type="NCBI Taxonomy" id="692418"/>
    <lineage>
        <taxon>Bacteria</taxon>
        <taxon>Pseudomonadati</taxon>
        <taxon>Bacteroidota</taxon>
        <taxon>Cytophagia</taxon>
        <taxon>Cytophagales</taxon>
        <taxon>Reichenbachiellaceae</taxon>
        <taxon>Reichenbachiella</taxon>
    </lineage>
</organism>
<evidence type="ECO:0000259" key="2">
    <source>
        <dbReference type="Pfam" id="PF13505"/>
    </source>
</evidence>
<evidence type="ECO:0000256" key="1">
    <source>
        <dbReference type="ARBA" id="ARBA00022729"/>
    </source>
</evidence>
<feature type="domain" description="Outer membrane protein beta-barrel" evidence="2">
    <location>
        <begin position="9"/>
        <end position="164"/>
    </location>
</feature>
<gene>
    <name evidence="3" type="ORF">SAMN04488029_3223</name>
</gene>